<evidence type="ECO:0000313" key="10">
    <source>
        <dbReference type="Proteomes" id="UP001519332"/>
    </source>
</evidence>
<keyword evidence="2" id="KW-1003">Cell membrane</keyword>
<evidence type="ECO:0000313" key="9">
    <source>
        <dbReference type="EMBL" id="MBP2325600.1"/>
    </source>
</evidence>
<evidence type="ECO:0000256" key="2">
    <source>
        <dbReference type="ARBA" id="ARBA00022475"/>
    </source>
</evidence>
<dbReference type="InterPro" id="IPR050250">
    <property type="entry name" value="Macrolide_Exporter_MacB"/>
</dbReference>
<sequence>MVRLTLRTLRYRKGGFVATFIALFFGAAIVMACGGLMETGIRTAIPPQRLAGADAVVVAERSFDQAKENPADEDEDSERSVLPEQVPMDAGTTAKIQAVPGVAKVVPDISFEATLLGAPTSSGHGFESAVLGAHTITGKAPQPGQVVLATSSGKQIGDQVDISVRGKVGKYTVSGLGTFAQPVMYFSAQDAQRLGELTAIGVVAAPGTNIETLQEQLTSALGARFDVLTGDERGAAEFPEVARTSEMLITLAGVFGGFAVMVSMMVVASTLGLSIRQRRREIALLRAVGTTPGQIKRMVFGEALIVSVLATGAAWVPGSWLGKALFTQLAENGVAGPEIQFHQGWIPSVVGAGAALLAAQVAAIAAARRAASTRPTEALAEAAVQRKWLTWFRLVFAVLACGGGTALAIVTVTVMEGPIAASTAGPAVLLWAIAFSLLSPGATKVMMAVIRWPIRALTSVPGSLAMSNTRVRVVQLASAVAPVMLASGFAFAQIYTQTTSVESAQRAYTENLRADAVLISTTGGFSPDVLSAVRKVPGVTAASEWVTSTGFVEAPYDRKQGDDGLALQGVTASGASELTSVSIAAGTLTGLTGNTIALPAAHADAMGVALGDKVSMRFGDGQIVPTTVVALINSKQGFETALVPATLLASHTTAGVAKQIMVRTSDPAALATIPGVRVADRSVLTEAYAAEQQTQAWINYLLAGMIILYTAISVINTLVVETADRRREFGLLRLSGARRGQVLRMAGVEGLAIAIAGIGLGTLISAGTLVPFSLAAMDSVLPYGPIWIYLAVAGAAGILTMAATLIPTWFALRPRPVDTVTAP</sequence>
<gene>
    <name evidence="9" type="ORF">JOF56_005985</name>
</gene>
<dbReference type="PANTHER" id="PTHR30572:SF4">
    <property type="entry name" value="ABC TRANSPORTER PERMEASE YTRF"/>
    <property type="match status" value="1"/>
</dbReference>
<evidence type="ECO:0000256" key="7">
    <source>
        <dbReference type="SAM" id="Phobius"/>
    </source>
</evidence>
<comment type="caution">
    <text evidence="9">The sequence shown here is derived from an EMBL/GenBank/DDBJ whole genome shotgun (WGS) entry which is preliminary data.</text>
</comment>
<feature type="transmembrane region" description="Helical" evidence="7">
    <location>
        <begin position="429"/>
        <end position="452"/>
    </location>
</feature>
<evidence type="ECO:0000256" key="3">
    <source>
        <dbReference type="ARBA" id="ARBA00022692"/>
    </source>
</evidence>
<feature type="transmembrane region" description="Helical" evidence="7">
    <location>
        <begin position="388"/>
        <end position="409"/>
    </location>
</feature>
<dbReference type="PANTHER" id="PTHR30572">
    <property type="entry name" value="MEMBRANE COMPONENT OF TRANSPORTER-RELATED"/>
    <property type="match status" value="1"/>
</dbReference>
<evidence type="ECO:0000256" key="4">
    <source>
        <dbReference type="ARBA" id="ARBA00022989"/>
    </source>
</evidence>
<evidence type="ECO:0000256" key="1">
    <source>
        <dbReference type="ARBA" id="ARBA00004651"/>
    </source>
</evidence>
<dbReference type="Proteomes" id="UP001519332">
    <property type="component" value="Unassembled WGS sequence"/>
</dbReference>
<keyword evidence="3 7" id="KW-0812">Transmembrane</keyword>
<reference evidence="9 10" key="1">
    <citation type="submission" date="2021-03" db="EMBL/GenBank/DDBJ databases">
        <title>Sequencing the genomes of 1000 actinobacteria strains.</title>
        <authorList>
            <person name="Klenk H.-P."/>
        </authorList>
    </citation>
    <scope>NUCLEOTIDE SEQUENCE [LARGE SCALE GENOMIC DNA]</scope>
    <source>
        <strain evidence="9 10">DSM 46670</strain>
    </source>
</reference>
<proteinExistence type="inferred from homology"/>
<name>A0ABS4TMF9_9PSEU</name>
<evidence type="ECO:0000256" key="5">
    <source>
        <dbReference type="ARBA" id="ARBA00023136"/>
    </source>
</evidence>
<feature type="domain" description="ABC3 transporter permease C-terminal" evidence="8">
    <location>
        <begin position="254"/>
        <end position="373"/>
    </location>
</feature>
<comment type="similarity">
    <text evidence="6">Belongs to the ABC-4 integral membrane protein family.</text>
</comment>
<dbReference type="RefSeq" id="WP_209642777.1">
    <property type="nucleotide sequence ID" value="NZ_JAGINW010000001.1"/>
</dbReference>
<dbReference type="EMBL" id="JAGINW010000001">
    <property type="protein sequence ID" value="MBP2325600.1"/>
    <property type="molecule type" value="Genomic_DNA"/>
</dbReference>
<evidence type="ECO:0000256" key="6">
    <source>
        <dbReference type="ARBA" id="ARBA00038076"/>
    </source>
</evidence>
<feature type="transmembrane region" description="Helical" evidence="7">
    <location>
        <begin position="295"/>
        <end position="316"/>
    </location>
</feature>
<keyword evidence="10" id="KW-1185">Reference proteome</keyword>
<feature type="transmembrane region" description="Helical" evidence="7">
    <location>
        <begin position="742"/>
        <end position="766"/>
    </location>
</feature>
<feature type="transmembrane region" description="Helical" evidence="7">
    <location>
        <begin position="786"/>
        <end position="806"/>
    </location>
</feature>
<evidence type="ECO:0000259" key="8">
    <source>
        <dbReference type="Pfam" id="PF02687"/>
    </source>
</evidence>
<feature type="transmembrane region" description="Helical" evidence="7">
    <location>
        <begin position="345"/>
        <end position="367"/>
    </location>
</feature>
<dbReference type="PROSITE" id="PS51257">
    <property type="entry name" value="PROKAR_LIPOPROTEIN"/>
    <property type="match status" value="1"/>
</dbReference>
<comment type="subcellular location">
    <subcellularLocation>
        <location evidence="1">Cell membrane</location>
        <topology evidence="1">Multi-pass membrane protein</topology>
    </subcellularLocation>
</comment>
<feature type="transmembrane region" description="Helical" evidence="7">
    <location>
        <begin position="247"/>
        <end position="274"/>
    </location>
</feature>
<feature type="transmembrane region" description="Helical" evidence="7">
    <location>
        <begin position="697"/>
        <end position="721"/>
    </location>
</feature>
<protein>
    <submittedName>
        <fullName evidence="9">ABC transport system permease protein</fullName>
    </submittedName>
</protein>
<organism evidence="9 10">
    <name type="scientific">Kibdelosporangium banguiense</name>
    <dbReference type="NCBI Taxonomy" id="1365924"/>
    <lineage>
        <taxon>Bacteria</taxon>
        <taxon>Bacillati</taxon>
        <taxon>Actinomycetota</taxon>
        <taxon>Actinomycetes</taxon>
        <taxon>Pseudonocardiales</taxon>
        <taxon>Pseudonocardiaceae</taxon>
        <taxon>Kibdelosporangium</taxon>
    </lineage>
</organism>
<feature type="domain" description="ABC3 transporter permease C-terminal" evidence="8">
    <location>
        <begin position="701"/>
        <end position="813"/>
    </location>
</feature>
<dbReference type="Pfam" id="PF02687">
    <property type="entry name" value="FtsX"/>
    <property type="match status" value="2"/>
</dbReference>
<keyword evidence="5 7" id="KW-0472">Membrane</keyword>
<keyword evidence="4 7" id="KW-1133">Transmembrane helix</keyword>
<feature type="transmembrane region" description="Helical" evidence="7">
    <location>
        <begin position="473"/>
        <end position="495"/>
    </location>
</feature>
<accession>A0ABS4TMF9</accession>
<dbReference type="InterPro" id="IPR003838">
    <property type="entry name" value="ABC3_permease_C"/>
</dbReference>